<name>A0A559KDR2_9BACL</name>
<comment type="caution">
    <text evidence="2">The sequence shown here is derived from an EMBL/GenBank/DDBJ whole genome shotgun (WGS) entry which is preliminary data.</text>
</comment>
<dbReference type="Proteomes" id="UP000317036">
    <property type="component" value="Unassembled WGS sequence"/>
</dbReference>
<evidence type="ECO:0000313" key="3">
    <source>
        <dbReference type="Proteomes" id="UP000317036"/>
    </source>
</evidence>
<feature type="compositionally biased region" description="Polar residues" evidence="1">
    <location>
        <begin position="35"/>
        <end position="46"/>
    </location>
</feature>
<dbReference type="EMBL" id="VNJI01000009">
    <property type="protein sequence ID" value="TVY10260.1"/>
    <property type="molecule type" value="Genomic_DNA"/>
</dbReference>
<gene>
    <name evidence="2" type="ORF">FPZ49_09350</name>
</gene>
<protein>
    <submittedName>
        <fullName evidence="2">Spore germination protein</fullName>
    </submittedName>
</protein>
<keyword evidence="3" id="KW-1185">Reference proteome</keyword>
<dbReference type="OrthoDB" id="2934210at2"/>
<accession>A0A559KDR2</accession>
<dbReference type="AlphaFoldDB" id="A0A559KDR2"/>
<reference evidence="2 3" key="1">
    <citation type="submission" date="2019-07" db="EMBL/GenBank/DDBJ databases">
        <authorList>
            <person name="Kim J."/>
        </authorList>
    </citation>
    <scope>NUCLEOTIDE SEQUENCE [LARGE SCALE GENOMIC DNA]</scope>
    <source>
        <strain evidence="2 3">JC52</strain>
    </source>
</reference>
<dbReference type="RefSeq" id="WP_144845820.1">
    <property type="nucleotide sequence ID" value="NZ_VNJI01000009.1"/>
</dbReference>
<proteinExistence type="predicted"/>
<organism evidence="2 3">
    <name type="scientific">Paenibacillus cremeus</name>
    <dbReference type="NCBI Taxonomy" id="2163881"/>
    <lineage>
        <taxon>Bacteria</taxon>
        <taxon>Bacillati</taxon>
        <taxon>Bacillota</taxon>
        <taxon>Bacilli</taxon>
        <taxon>Bacillales</taxon>
        <taxon>Paenibacillaceae</taxon>
        <taxon>Paenibacillus</taxon>
    </lineage>
</organism>
<dbReference type="Pfam" id="PF10676">
    <property type="entry name" value="gerPA"/>
    <property type="match status" value="1"/>
</dbReference>
<evidence type="ECO:0000256" key="1">
    <source>
        <dbReference type="SAM" id="MobiDB-lite"/>
    </source>
</evidence>
<evidence type="ECO:0000313" key="2">
    <source>
        <dbReference type="EMBL" id="TVY10260.1"/>
    </source>
</evidence>
<dbReference type="InterPro" id="IPR019618">
    <property type="entry name" value="Spore_germination_GerPA"/>
</dbReference>
<feature type="region of interest" description="Disordered" evidence="1">
    <location>
        <begin position="23"/>
        <end position="81"/>
    </location>
</feature>
<sequence>MKPSINIFLIKINSISNNGSFSIGETFHHGHSVHSKSTGTNSSYGDSSGAVAQMRNTYIDPDLNDQGELHYGPTKAGEEVK</sequence>